<dbReference type="SUPFAM" id="SSF47699">
    <property type="entry name" value="Bifunctional inhibitor/lipid-transfer protein/seed storage 2S albumin"/>
    <property type="match status" value="1"/>
</dbReference>
<keyword evidence="1" id="KW-0446">Lipid-binding</keyword>
<reference evidence="4 5" key="1">
    <citation type="submission" date="2023-10" db="EMBL/GenBank/DDBJ databases">
        <title>Chromosome-scale genome assembly provides insights into flower coloration mechanisms of Canna indica.</title>
        <authorList>
            <person name="Li C."/>
        </authorList>
    </citation>
    <scope>NUCLEOTIDE SEQUENCE [LARGE SCALE GENOMIC DNA]</scope>
    <source>
        <tissue evidence="4">Flower</tissue>
    </source>
</reference>
<feature type="signal peptide" evidence="2">
    <location>
        <begin position="1"/>
        <end position="24"/>
    </location>
</feature>
<accession>A0AAQ3L1M6</accession>
<keyword evidence="5" id="KW-1185">Reference proteome</keyword>
<evidence type="ECO:0000259" key="3">
    <source>
        <dbReference type="SMART" id="SM00499"/>
    </source>
</evidence>
<protein>
    <recommendedName>
        <fullName evidence="1">Non-specific lipid-transfer protein</fullName>
    </recommendedName>
</protein>
<evidence type="ECO:0000313" key="4">
    <source>
        <dbReference type="EMBL" id="WOL18635.1"/>
    </source>
</evidence>
<keyword evidence="1" id="KW-0813">Transport</keyword>
<gene>
    <name evidence="4" type="ORF">Cni_G27432</name>
</gene>
<dbReference type="PANTHER" id="PTHR33076">
    <property type="entry name" value="NON-SPECIFIC LIPID-TRANSFER PROTEIN 2-RELATED"/>
    <property type="match status" value="1"/>
</dbReference>
<feature type="domain" description="Bifunctional inhibitor/plant lipid transfer protein/seed storage helical" evidence="3">
    <location>
        <begin position="27"/>
        <end position="110"/>
    </location>
</feature>
<comment type="similarity">
    <text evidence="1">Belongs to the plant LTP family.</text>
</comment>
<dbReference type="Proteomes" id="UP001327560">
    <property type="component" value="Chromosome 9"/>
</dbReference>
<dbReference type="CDD" id="cd01960">
    <property type="entry name" value="nsLTP1"/>
    <property type="match status" value="1"/>
</dbReference>
<dbReference type="PRINTS" id="PR00382">
    <property type="entry name" value="LIPIDTRNSFER"/>
</dbReference>
<evidence type="ECO:0000256" key="2">
    <source>
        <dbReference type="SAM" id="SignalP"/>
    </source>
</evidence>
<proteinExistence type="inferred from homology"/>
<dbReference type="SMART" id="SM00499">
    <property type="entry name" value="AAI"/>
    <property type="match status" value="1"/>
</dbReference>
<dbReference type="InterPro" id="IPR036312">
    <property type="entry name" value="Bifun_inhib/LTP/seed_sf"/>
</dbReference>
<dbReference type="InterPro" id="IPR016140">
    <property type="entry name" value="Bifunc_inhib/LTP/seed_store"/>
</dbReference>
<evidence type="ECO:0000313" key="5">
    <source>
        <dbReference type="Proteomes" id="UP001327560"/>
    </source>
</evidence>
<evidence type="ECO:0000256" key="1">
    <source>
        <dbReference type="RuleBase" id="RU000628"/>
    </source>
</evidence>
<keyword evidence="2" id="KW-0732">Signal</keyword>
<dbReference type="AlphaFoldDB" id="A0AAQ3L1M6"/>
<dbReference type="Pfam" id="PF00234">
    <property type="entry name" value="Tryp_alpha_amyl"/>
    <property type="match status" value="1"/>
</dbReference>
<dbReference type="Gene3D" id="1.10.110.10">
    <property type="entry name" value="Plant lipid-transfer and hydrophobic proteins"/>
    <property type="match status" value="1"/>
</dbReference>
<name>A0AAQ3L1M6_9LILI</name>
<dbReference type="InterPro" id="IPR000528">
    <property type="entry name" value="Plant_nsLTP"/>
</dbReference>
<sequence>MARTLAMMTMILILTAAATRGSKAITCSQVYGALLPCVGYLQGEALDQQCCSGMESLLAAARSTKDRRATCSCIETAAAATSGVDYGRASELPGKCGVSIPFKISPNTDCSKYVRSSTYCCY</sequence>
<comment type="function">
    <text evidence="1">Plant non-specific lipid-transfer proteins transfer phospholipids as well as galactolipids across membranes. May play a role in wax or cutin deposition in the cell walls of expanding epidermal cells and certain secretory tissues.</text>
</comment>
<dbReference type="GO" id="GO:0006869">
    <property type="term" value="P:lipid transport"/>
    <property type="evidence" value="ECO:0007669"/>
    <property type="project" value="InterPro"/>
</dbReference>
<dbReference type="EMBL" id="CP136898">
    <property type="protein sequence ID" value="WOL18635.1"/>
    <property type="molecule type" value="Genomic_DNA"/>
</dbReference>
<dbReference type="GO" id="GO:0008289">
    <property type="term" value="F:lipid binding"/>
    <property type="evidence" value="ECO:0007669"/>
    <property type="project" value="UniProtKB-KW"/>
</dbReference>
<feature type="chain" id="PRO_5043028180" description="Non-specific lipid-transfer protein" evidence="2">
    <location>
        <begin position="25"/>
        <end position="122"/>
    </location>
</feature>
<organism evidence="4 5">
    <name type="scientific">Canna indica</name>
    <name type="common">Indian-shot</name>
    <dbReference type="NCBI Taxonomy" id="4628"/>
    <lineage>
        <taxon>Eukaryota</taxon>
        <taxon>Viridiplantae</taxon>
        <taxon>Streptophyta</taxon>
        <taxon>Embryophyta</taxon>
        <taxon>Tracheophyta</taxon>
        <taxon>Spermatophyta</taxon>
        <taxon>Magnoliopsida</taxon>
        <taxon>Liliopsida</taxon>
        <taxon>Zingiberales</taxon>
        <taxon>Cannaceae</taxon>
        <taxon>Canna</taxon>
    </lineage>
</organism>